<organism evidence="2 3">
    <name type="scientific">candidate division WOR-3 bacterium</name>
    <dbReference type="NCBI Taxonomy" id="2052148"/>
    <lineage>
        <taxon>Bacteria</taxon>
        <taxon>Bacteria division WOR-3</taxon>
    </lineage>
</organism>
<dbReference type="InterPro" id="IPR035205">
    <property type="entry name" value="DUF5320"/>
</dbReference>
<gene>
    <name evidence="2" type="ORF">DCW38_07735</name>
</gene>
<evidence type="ECO:0000256" key="1">
    <source>
        <dbReference type="SAM" id="Coils"/>
    </source>
</evidence>
<comment type="caution">
    <text evidence="2">The sequence shown here is derived from an EMBL/GenBank/DDBJ whole genome shotgun (WGS) entry which is preliminary data.</text>
</comment>
<reference evidence="2 3" key="1">
    <citation type="journal article" date="2018" name="Nat. Biotechnol.">
        <title>A standardized bacterial taxonomy based on genome phylogeny substantially revises the tree of life.</title>
        <authorList>
            <person name="Parks D.H."/>
            <person name="Chuvochina M."/>
            <person name="Waite D.W."/>
            <person name="Rinke C."/>
            <person name="Skarshewski A."/>
            <person name="Chaumeil P.A."/>
            <person name="Hugenholtz P."/>
        </authorList>
    </citation>
    <scope>NUCLEOTIDE SEQUENCE [LARGE SCALE GENOMIC DNA]</scope>
    <source>
        <strain evidence="2">UBA9956</strain>
    </source>
</reference>
<dbReference type="EMBL" id="DMZY01000229">
    <property type="protein sequence ID" value="HAV93051.1"/>
    <property type="molecule type" value="Genomic_DNA"/>
</dbReference>
<name>A0A350HBY5_UNCW3</name>
<dbReference type="AlphaFoldDB" id="A0A350HBY5"/>
<sequence length="114" mass="12450">MPRGDRRGPDGMGPMTGRAMGYCNGFNTPGFTRGGGVGRGFGRGFGRGRGFWGFGNGRGRRFGGIAYYDETNYSAASDPALKSTDSIKEEMSSVEKYLEELKDLMKKRESEKQA</sequence>
<evidence type="ECO:0000313" key="3">
    <source>
        <dbReference type="Proteomes" id="UP000264062"/>
    </source>
</evidence>
<dbReference type="Proteomes" id="UP000264062">
    <property type="component" value="Unassembled WGS sequence"/>
</dbReference>
<feature type="coiled-coil region" evidence="1">
    <location>
        <begin position="87"/>
        <end position="114"/>
    </location>
</feature>
<evidence type="ECO:0008006" key="4">
    <source>
        <dbReference type="Google" id="ProtNLM"/>
    </source>
</evidence>
<accession>A0A350HBY5</accession>
<keyword evidence="1" id="KW-0175">Coiled coil</keyword>
<protein>
    <recommendedName>
        <fullName evidence="4">DUF5320 domain-containing protein</fullName>
    </recommendedName>
</protein>
<evidence type="ECO:0000313" key="2">
    <source>
        <dbReference type="EMBL" id="HAV93051.1"/>
    </source>
</evidence>
<proteinExistence type="predicted"/>
<dbReference type="Pfam" id="PF17253">
    <property type="entry name" value="DUF5320"/>
    <property type="match status" value="1"/>
</dbReference>